<dbReference type="SUPFAM" id="SSF53335">
    <property type="entry name" value="S-adenosyl-L-methionine-dependent methyltransferases"/>
    <property type="match status" value="2"/>
</dbReference>
<reference evidence="4" key="1">
    <citation type="journal article" date="2019" name="Int. J. Syst. Evol. Microbiol.">
        <title>The Global Catalogue of Microorganisms (GCM) 10K type strain sequencing project: providing services to taxonomists for standard genome sequencing and annotation.</title>
        <authorList>
            <consortium name="The Broad Institute Genomics Platform"/>
            <consortium name="The Broad Institute Genome Sequencing Center for Infectious Disease"/>
            <person name="Wu L."/>
            <person name="Ma J."/>
        </authorList>
    </citation>
    <scope>NUCLEOTIDE SEQUENCE [LARGE SCALE GENOMIC DNA]</scope>
    <source>
        <strain evidence="4">CCUG 56029</strain>
    </source>
</reference>
<evidence type="ECO:0000259" key="2">
    <source>
        <dbReference type="Pfam" id="PF06634"/>
    </source>
</evidence>
<sequence length="1074" mass="120514">MATKKEQIAQEVARAVGAGKAVAMETVDFSDPNRPKTCLEVDFPILPINEVAKVESSSGAGRKPVYTMSKWWARRPSSVFRSMLLSATTKAPESEFEASSVIFNNVYKSHKSNPNMRKISVLDPFMGGGTTVVEAARLGLDVIGNELNPLAWFIVKNELAIIDPKEIEVLLADIESDVRPEIAPFIACDGPNGEKGIWTHKPSGKVMDADFDPLALKPEERKDYAYDGPEIIYTFWAKHGPCQVTGCGHRTPIMTNPVMAVKTLTVKHWAHKCPSCSERFEIEDAEARMAPDVPLYVAPDEKPYSILDPKGRVLCPHCGHTEMVKLDKGKNKKVELTLLVHPEWLAGSPKSAPDGSEYGGAPQDDAESTRAWNAERASHIRLLEVRGKLPDTVTCPETKVTFSTGKEGGTVPKRSTFTCASCGSQQDVMNSIRDSKKGGPVAGYSIQGFAPKRAASSLPYRGRFFAPFNDKFSRQYSAAVDEWENRKEGDLADFWPRTEVPFGFMTGIANSDIRENYGFTHWWTMFNPRQLLILALLLRAISQSGGEKHRPETREYVLGSFLRYLQHQNMFCFWDIQQDCVAPSLSNANFHPKANLVENSVFSDLGRGNWRSSLSTLFETQEWHRNPWDLASVERLTSLNPRLEGQLTGKSEQIPVGDSISNIPRITCSSSTDLANIANESIDLVITDPPFGNLLHYSELSEFFYSWLRLALKESYPTLFTSPEVPKALEVVSNRAREPEDPDGFYQRLLTACWSEAYRVLKPGGLLAFTFHHSADDPWIAVLESLFDAGFYLEATYPIRSDETKGDGQFGSKTIEYDIVHVCRKRTQEPKAVSWARMRREVLADVRQVQGLLENHARRGLPEADIQVIRRGKALEYFSQHYGKVYVDEGRPISVKDAIVGINQLIDEDANKASEPPPVTAEPITRQFLRIFDGKTELARDQMQKMLRGSGIAPDEFVNRGWAREEKKMFYLNDPLAIAQDWQGRHRRKLSADLDQTFVLMGACYDGSGINAADTLKNENFKPHAALKSLLEWMSKRGQTQQMRNAASRALSIYNNWAASNKEQVRQLSFFLED</sequence>
<evidence type="ECO:0000313" key="3">
    <source>
        <dbReference type="EMBL" id="MFD1883389.1"/>
    </source>
</evidence>
<name>A0ABW4RAW6_9RHOB</name>
<dbReference type="InterPro" id="IPR029063">
    <property type="entry name" value="SAM-dependent_MTases_sf"/>
</dbReference>
<evidence type="ECO:0000313" key="4">
    <source>
        <dbReference type="Proteomes" id="UP001597213"/>
    </source>
</evidence>
<evidence type="ECO:0000256" key="1">
    <source>
        <dbReference type="SAM" id="MobiDB-lite"/>
    </source>
</evidence>
<dbReference type="Gene3D" id="3.40.50.150">
    <property type="entry name" value="Vaccinia Virus protein VP39"/>
    <property type="match status" value="2"/>
</dbReference>
<gene>
    <name evidence="3" type="ORF">ACFSCT_16870</name>
</gene>
<dbReference type="InterPro" id="IPR002052">
    <property type="entry name" value="DNA_methylase_N6_adenine_CS"/>
</dbReference>
<dbReference type="Proteomes" id="UP001597213">
    <property type="component" value="Unassembled WGS sequence"/>
</dbReference>
<comment type="caution">
    <text evidence="3">The sequence shown here is derived from an EMBL/GenBank/DDBJ whole genome shotgun (WGS) entry which is preliminary data.</text>
</comment>
<accession>A0ABW4RAW6</accession>
<dbReference type="Pfam" id="PF06634">
    <property type="entry name" value="DUF1156"/>
    <property type="match status" value="1"/>
</dbReference>
<dbReference type="PROSITE" id="PS00092">
    <property type="entry name" value="N6_MTASE"/>
    <property type="match status" value="1"/>
</dbReference>
<feature type="domain" description="DUF1156" evidence="2">
    <location>
        <begin position="43"/>
        <end position="95"/>
    </location>
</feature>
<dbReference type="InterPro" id="IPR009537">
    <property type="entry name" value="DUF1156"/>
</dbReference>
<keyword evidence="4" id="KW-1185">Reference proteome</keyword>
<protein>
    <submittedName>
        <fullName evidence="3">DUF1156 domain-containing protein</fullName>
    </submittedName>
</protein>
<dbReference type="RefSeq" id="WP_379144744.1">
    <property type="nucleotide sequence ID" value="NZ_JBHUEN010000048.1"/>
</dbReference>
<feature type="region of interest" description="Disordered" evidence="1">
    <location>
        <begin position="345"/>
        <end position="371"/>
    </location>
</feature>
<proteinExistence type="predicted"/>
<organism evidence="3 4">
    <name type="scientific">Paracoccus pacificus</name>
    <dbReference type="NCBI Taxonomy" id="1463598"/>
    <lineage>
        <taxon>Bacteria</taxon>
        <taxon>Pseudomonadati</taxon>
        <taxon>Pseudomonadota</taxon>
        <taxon>Alphaproteobacteria</taxon>
        <taxon>Rhodobacterales</taxon>
        <taxon>Paracoccaceae</taxon>
        <taxon>Paracoccus</taxon>
    </lineage>
</organism>
<dbReference type="EMBL" id="JBHUEN010000048">
    <property type="protein sequence ID" value="MFD1883389.1"/>
    <property type="molecule type" value="Genomic_DNA"/>
</dbReference>